<keyword evidence="3" id="KW-1185">Reference proteome</keyword>
<protein>
    <submittedName>
        <fullName evidence="2">Uncharacterized protein</fullName>
    </submittedName>
</protein>
<dbReference type="Proteomes" id="UP001597186">
    <property type="component" value="Unassembled WGS sequence"/>
</dbReference>
<evidence type="ECO:0000313" key="3">
    <source>
        <dbReference type="Proteomes" id="UP001597186"/>
    </source>
</evidence>
<evidence type="ECO:0000313" key="2">
    <source>
        <dbReference type="EMBL" id="MFD1510540.1"/>
    </source>
</evidence>
<name>A0ABW4EGR2_9RHOB</name>
<evidence type="ECO:0000256" key="1">
    <source>
        <dbReference type="SAM" id="MobiDB-lite"/>
    </source>
</evidence>
<accession>A0ABW4EGR2</accession>
<reference evidence="3" key="1">
    <citation type="journal article" date="2019" name="Int. J. Syst. Evol. Microbiol.">
        <title>The Global Catalogue of Microorganisms (GCM) 10K type strain sequencing project: providing services to taxonomists for standard genome sequencing and annotation.</title>
        <authorList>
            <consortium name="The Broad Institute Genomics Platform"/>
            <consortium name="The Broad Institute Genome Sequencing Center for Infectious Disease"/>
            <person name="Wu L."/>
            <person name="Ma J."/>
        </authorList>
    </citation>
    <scope>NUCLEOTIDE SEQUENCE [LARGE SCALE GENOMIC DNA]</scope>
    <source>
        <strain evidence="3">CGMCC 1.12477</strain>
    </source>
</reference>
<feature type="region of interest" description="Disordered" evidence="1">
    <location>
        <begin position="49"/>
        <end position="94"/>
    </location>
</feature>
<organism evidence="2 3">
    <name type="scientific">Lacimonas salitolerans</name>
    <dbReference type="NCBI Taxonomy" id="1323750"/>
    <lineage>
        <taxon>Bacteria</taxon>
        <taxon>Pseudomonadati</taxon>
        <taxon>Pseudomonadota</taxon>
        <taxon>Alphaproteobacteria</taxon>
        <taxon>Rhodobacterales</taxon>
        <taxon>Paracoccaceae</taxon>
        <taxon>Lacimonas</taxon>
    </lineage>
</organism>
<proteinExistence type="predicted"/>
<sequence length="94" mass="10779">MIITHPSGSLLHADSHILDRIEVIGVDSDANPLIYDMRQQVKRSVEALEERKREHEEGSEDEADWTHIVTQRKEEVSDPTPRATTRSVFDDVDQ</sequence>
<comment type="caution">
    <text evidence="2">The sequence shown here is derived from an EMBL/GenBank/DDBJ whole genome shotgun (WGS) entry which is preliminary data.</text>
</comment>
<gene>
    <name evidence="2" type="ORF">ACFTOW_14205</name>
</gene>
<dbReference type="RefSeq" id="WP_379916813.1">
    <property type="nucleotide sequence ID" value="NZ_JBHUDD010000126.1"/>
</dbReference>
<dbReference type="EMBL" id="JBHUDD010000126">
    <property type="protein sequence ID" value="MFD1510540.1"/>
    <property type="molecule type" value="Genomic_DNA"/>
</dbReference>